<dbReference type="Pfam" id="PF13424">
    <property type="entry name" value="TPR_12"/>
    <property type="match status" value="2"/>
</dbReference>
<dbReference type="InterPro" id="IPR011990">
    <property type="entry name" value="TPR-like_helical_dom_sf"/>
</dbReference>
<dbReference type="SMART" id="SM00028">
    <property type="entry name" value="TPR"/>
    <property type="match status" value="9"/>
</dbReference>
<reference evidence="6" key="1">
    <citation type="submission" date="2021-01" db="EMBL/GenBank/DDBJ databases">
        <authorList>
            <person name="Corre E."/>
            <person name="Pelletier E."/>
            <person name="Niang G."/>
            <person name="Scheremetjew M."/>
            <person name="Finn R."/>
            <person name="Kale V."/>
            <person name="Holt S."/>
            <person name="Cochrane G."/>
            <person name="Meng A."/>
            <person name="Brown T."/>
            <person name="Cohen L."/>
        </authorList>
    </citation>
    <scope>NUCLEOTIDE SEQUENCE</scope>
    <source>
        <strain evidence="6">308</strain>
    </source>
</reference>
<organism evidence="6">
    <name type="scientific">Corethron hystrix</name>
    <dbReference type="NCBI Taxonomy" id="216773"/>
    <lineage>
        <taxon>Eukaryota</taxon>
        <taxon>Sar</taxon>
        <taxon>Stramenopiles</taxon>
        <taxon>Ochrophyta</taxon>
        <taxon>Bacillariophyta</taxon>
        <taxon>Coscinodiscophyceae</taxon>
        <taxon>Corethrophycidae</taxon>
        <taxon>Corethrales</taxon>
        <taxon>Corethraceae</taxon>
        <taxon>Corethron</taxon>
    </lineage>
</organism>
<evidence type="ECO:0000256" key="4">
    <source>
        <dbReference type="SAM" id="Coils"/>
    </source>
</evidence>
<feature type="repeat" description="TPR" evidence="3">
    <location>
        <begin position="226"/>
        <end position="259"/>
    </location>
</feature>
<dbReference type="Gene3D" id="1.25.40.10">
    <property type="entry name" value="Tetratricopeptide repeat domain"/>
    <property type="match status" value="3"/>
</dbReference>
<keyword evidence="2 3" id="KW-0802">TPR repeat</keyword>
<dbReference type="PANTHER" id="PTHR45641:SF19">
    <property type="entry name" value="NEPHROCYSTIN-3"/>
    <property type="match status" value="1"/>
</dbReference>
<proteinExistence type="predicted"/>
<evidence type="ECO:0000313" key="6">
    <source>
        <dbReference type="EMBL" id="CAD8877902.1"/>
    </source>
</evidence>
<gene>
    <name evidence="6" type="ORF">CHYS00102_LOCUS5086</name>
</gene>
<dbReference type="Pfam" id="PF13176">
    <property type="entry name" value="TPR_7"/>
    <property type="match status" value="1"/>
</dbReference>
<feature type="repeat" description="TPR" evidence="3">
    <location>
        <begin position="141"/>
        <end position="174"/>
    </location>
</feature>
<feature type="region of interest" description="Disordered" evidence="5">
    <location>
        <begin position="1"/>
        <end position="30"/>
    </location>
</feature>
<evidence type="ECO:0008006" key="7">
    <source>
        <dbReference type="Google" id="ProtNLM"/>
    </source>
</evidence>
<protein>
    <recommendedName>
        <fullName evidence="7">MalT-like TPR region domain-containing protein</fullName>
    </recommendedName>
</protein>
<evidence type="ECO:0000256" key="3">
    <source>
        <dbReference type="PROSITE-ProRule" id="PRU00339"/>
    </source>
</evidence>
<keyword evidence="1" id="KW-0677">Repeat</keyword>
<dbReference type="AlphaFoldDB" id="A0A7S1FNK1"/>
<dbReference type="Pfam" id="PF13374">
    <property type="entry name" value="TPR_10"/>
    <property type="match status" value="1"/>
</dbReference>
<dbReference type="SUPFAM" id="SSF48452">
    <property type="entry name" value="TPR-like"/>
    <property type="match status" value="3"/>
</dbReference>
<dbReference type="PROSITE" id="PS50005">
    <property type="entry name" value="TPR"/>
    <property type="match status" value="3"/>
</dbReference>
<dbReference type="EMBL" id="HBFR01007041">
    <property type="protein sequence ID" value="CAD8877902.1"/>
    <property type="molecule type" value="Transcribed_RNA"/>
</dbReference>
<sequence length="550" mass="60506">MIVRMDKGEDIFADEEDKKSCEADLDDDDDDDVDFASAVGGAGAAPKEKKINPAKQAELDEYISILTKTQLRVKEGEIPAHSEEVGNALYNVGATYMEMGLAADAIPHFLDAEKVYQSAFEADLTEEERAADPPPRSPLAIDCLRTRGLASETAGNLDEALEIYEESVSMQRNHAGPHHPLLAMSHNNVGALHVRRKNFKKAREEFGKSAAVHRGENGTATPLALIETLVQLGNVCVMDEELEDAEKYYDEAVEIQTLHVQEAGETVDKSTKIANLLEHIAQMQGRYGAKDLAISTWKKEVEIREAIVGPKGLAFATSHSNLAVAYAANKLWDKAISAYEESIEIIKKAGGAKKHRGLLIDAYRSTANIYVSKLDGPGTIASLRKVLEINKEVLGDEHKDVAVSLVHLADMKSNMKMSEEALVDYEHAIEMYERLDGEDSISVADVNIKLGNVYINLSRGWKAMESYQEALSIRKKKLGKKHPETGEAIAGVGLAQAALGDFEQAMLAADNALKIYKKNKMSDNHPMVERVKQQRETAENSYKYGAVLRL</sequence>
<feature type="compositionally biased region" description="Basic and acidic residues" evidence="5">
    <location>
        <begin position="1"/>
        <end position="22"/>
    </location>
</feature>
<dbReference type="InterPro" id="IPR019734">
    <property type="entry name" value="TPR_rpt"/>
</dbReference>
<evidence type="ECO:0000256" key="5">
    <source>
        <dbReference type="SAM" id="MobiDB-lite"/>
    </source>
</evidence>
<dbReference type="PANTHER" id="PTHR45641">
    <property type="entry name" value="TETRATRICOPEPTIDE REPEAT PROTEIN (AFU_ORTHOLOGUE AFUA_6G03870)"/>
    <property type="match status" value="1"/>
</dbReference>
<name>A0A7S1FNK1_9STRA</name>
<feature type="repeat" description="TPR" evidence="3">
    <location>
        <begin position="444"/>
        <end position="477"/>
    </location>
</feature>
<evidence type="ECO:0000256" key="2">
    <source>
        <dbReference type="ARBA" id="ARBA00022803"/>
    </source>
</evidence>
<evidence type="ECO:0000256" key="1">
    <source>
        <dbReference type="ARBA" id="ARBA00022737"/>
    </source>
</evidence>
<feature type="coiled-coil region" evidence="4">
    <location>
        <begin position="408"/>
        <end position="435"/>
    </location>
</feature>
<keyword evidence="4" id="KW-0175">Coiled coil</keyword>
<accession>A0A7S1FNK1</accession>